<evidence type="ECO:0000313" key="2">
    <source>
        <dbReference type="EMBL" id="KIO31542.1"/>
    </source>
</evidence>
<name>A0A0C3MCP6_9AGAM</name>
<gene>
    <name evidence="2" type="ORF">M407DRAFT_19479</name>
</gene>
<evidence type="ECO:0000313" key="3">
    <source>
        <dbReference type="Proteomes" id="UP000054248"/>
    </source>
</evidence>
<accession>A0A0C3MCP6</accession>
<keyword evidence="3" id="KW-1185">Reference proteome</keyword>
<reference evidence="2 3" key="1">
    <citation type="submission" date="2014-04" db="EMBL/GenBank/DDBJ databases">
        <authorList>
            <consortium name="DOE Joint Genome Institute"/>
            <person name="Kuo A."/>
            <person name="Girlanda M."/>
            <person name="Perotto S."/>
            <person name="Kohler A."/>
            <person name="Nagy L.G."/>
            <person name="Floudas D."/>
            <person name="Copeland A."/>
            <person name="Barry K.W."/>
            <person name="Cichocki N."/>
            <person name="Veneault-Fourrey C."/>
            <person name="LaButti K."/>
            <person name="Lindquist E.A."/>
            <person name="Lipzen A."/>
            <person name="Lundell T."/>
            <person name="Morin E."/>
            <person name="Murat C."/>
            <person name="Sun H."/>
            <person name="Tunlid A."/>
            <person name="Henrissat B."/>
            <person name="Grigoriev I.V."/>
            <person name="Hibbett D.S."/>
            <person name="Martin F."/>
            <person name="Nordberg H.P."/>
            <person name="Cantor M.N."/>
            <person name="Hua S.X."/>
        </authorList>
    </citation>
    <scope>NUCLEOTIDE SEQUENCE [LARGE SCALE GENOMIC DNA]</scope>
    <source>
        <strain evidence="2 3">MUT 4182</strain>
    </source>
</reference>
<keyword evidence="1" id="KW-1133">Transmembrane helix</keyword>
<evidence type="ECO:0000256" key="1">
    <source>
        <dbReference type="SAM" id="Phobius"/>
    </source>
</evidence>
<dbReference type="HOGENOM" id="CLU_1836607_0_0_1"/>
<organism evidence="2 3">
    <name type="scientific">Tulasnella calospora MUT 4182</name>
    <dbReference type="NCBI Taxonomy" id="1051891"/>
    <lineage>
        <taxon>Eukaryota</taxon>
        <taxon>Fungi</taxon>
        <taxon>Dikarya</taxon>
        <taxon>Basidiomycota</taxon>
        <taxon>Agaricomycotina</taxon>
        <taxon>Agaricomycetes</taxon>
        <taxon>Cantharellales</taxon>
        <taxon>Tulasnellaceae</taxon>
        <taxon>Tulasnella</taxon>
    </lineage>
</organism>
<dbReference type="AlphaFoldDB" id="A0A0C3MCP6"/>
<dbReference type="Proteomes" id="UP000054248">
    <property type="component" value="Unassembled WGS sequence"/>
</dbReference>
<feature type="transmembrane region" description="Helical" evidence="1">
    <location>
        <begin position="6"/>
        <end position="27"/>
    </location>
</feature>
<proteinExistence type="predicted"/>
<reference evidence="3" key="2">
    <citation type="submission" date="2015-01" db="EMBL/GenBank/DDBJ databases">
        <title>Evolutionary Origins and Diversification of the Mycorrhizal Mutualists.</title>
        <authorList>
            <consortium name="DOE Joint Genome Institute"/>
            <consortium name="Mycorrhizal Genomics Consortium"/>
            <person name="Kohler A."/>
            <person name="Kuo A."/>
            <person name="Nagy L.G."/>
            <person name="Floudas D."/>
            <person name="Copeland A."/>
            <person name="Barry K.W."/>
            <person name="Cichocki N."/>
            <person name="Veneault-Fourrey C."/>
            <person name="LaButti K."/>
            <person name="Lindquist E.A."/>
            <person name="Lipzen A."/>
            <person name="Lundell T."/>
            <person name="Morin E."/>
            <person name="Murat C."/>
            <person name="Riley R."/>
            <person name="Ohm R."/>
            <person name="Sun H."/>
            <person name="Tunlid A."/>
            <person name="Henrissat B."/>
            <person name="Grigoriev I.V."/>
            <person name="Hibbett D.S."/>
            <person name="Martin F."/>
        </authorList>
    </citation>
    <scope>NUCLEOTIDE SEQUENCE [LARGE SCALE GENOMIC DNA]</scope>
    <source>
        <strain evidence="3">MUT 4182</strain>
    </source>
</reference>
<sequence length="141" mass="14961">MEDHINIPGAIAGVIVLVVLAILVRLYSAFADVLPQPLAAWRRSFGVAIAPQAPGIHIHLGSMENGGLPIYQEHHRRLGLSVASVPYPPPAYGSHTADRTYNGPIHGNVNVGNLRGISVAVVPTLQPPPYVINPDAGHHSL</sequence>
<keyword evidence="1" id="KW-0472">Membrane</keyword>
<protein>
    <submittedName>
        <fullName evidence="2">Uncharacterized protein</fullName>
    </submittedName>
</protein>
<dbReference type="EMBL" id="KN822962">
    <property type="protein sequence ID" value="KIO31542.1"/>
    <property type="molecule type" value="Genomic_DNA"/>
</dbReference>
<keyword evidence="1" id="KW-0812">Transmembrane</keyword>
<dbReference type="OrthoDB" id="3184928at2759"/>